<dbReference type="Proteomes" id="UP000095283">
    <property type="component" value="Unplaced"/>
</dbReference>
<proteinExistence type="predicted"/>
<accession>A0A1I7X3L8</accession>
<evidence type="ECO:0000313" key="1">
    <source>
        <dbReference type="Proteomes" id="UP000095283"/>
    </source>
</evidence>
<dbReference type="AlphaFoldDB" id="A0A1I7X3L8"/>
<keyword evidence="1" id="KW-1185">Reference proteome</keyword>
<organism evidence="1 2">
    <name type="scientific">Heterorhabditis bacteriophora</name>
    <name type="common">Entomopathogenic nematode worm</name>
    <dbReference type="NCBI Taxonomy" id="37862"/>
    <lineage>
        <taxon>Eukaryota</taxon>
        <taxon>Metazoa</taxon>
        <taxon>Ecdysozoa</taxon>
        <taxon>Nematoda</taxon>
        <taxon>Chromadorea</taxon>
        <taxon>Rhabditida</taxon>
        <taxon>Rhabditina</taxon>
        <taxon>Rhabditomorpha</taxon>
        <taxon>Strongyloidea</taxon>
        <taxon>Heterorhabditidae</taxon>
        <taxon>Heterorhabditis</taxon>
    </lineage>
</organism>
<name>A0A1I7X3L8_HETBA</name>
<evidence type="ECO:0000313" key="2">
    <source>
        <dbReference type="WBParaSite" id="Hba_11969"/>
    </source>
</evidence>
<sequence length="97" mass="10840">MIQNLTITTSDIAANVTWDIQQGPQLKIGLRLLRRTDLNGKEVFSMDNALSPLTITNLRAATPYTLFVSVNDSQTDPFQLTEHFTTSASSKFSNFFI</sequence>
<protein>
    <submittedName>
        <fullName evidence="2">Fibronectin type-III domain-containing protein</fullName>
    </submittedName>
</protein>
<reference evidence="2" key="1">
    <citation type="submission" date="2016-11" db="UniProtKB">
        <authorList>
            <consortium name="WormBaseParasite"/>
        </authorList>
    </citation>
    <scope>IDENTIFICATION</scope>
</reference>
<dbReference type="WBParaSite" id="Hba_11969">
    <property type="protein sequence ID" value="Hba_11969"/>
    <property type="gene ID" value="Hba_11969"/>
</dbReference>